<reference evidence="11 12" key="1">
    <citation type="submission" date="2022-08" db="EMBL/GenBank/DDBJ databases">
        <title>Reclassification of Massilia species as members of the genera Telluria, Duganella, Pseudoduganella, Mokoshia gen. nov. and Zemynaea gen. nov. using orthogonal and non-orthogonal genome-based approaches.</title>
        <authorList>
            <person name="Bowman J.P."/>
        </authorList>
    </citation>
    <scope>NUCLEOTIDE SEQUENCE [LARGE SCALE GENOMIC DNA]</scope>
    <source>
        <strain evidence="11 12">JCM 31316</strain>
    </source>
</reference>
<evidence type="ECO:0000256" key="6">
    <source>
        <dbReference type="ARBA" id="ARBA00023136"/>
    </source>
</evidence>
<keyword evidence="2" id="KW-0813">Transport</keyword>
<dbReference type="InterPro" id="IPR045324">
    <property type="entry name" value="Small_multidrug_res"/>
</dbReference>
<dbReference type="Pfam" id="PF00893">
    <property type="entry name" value="Multi_Drug_Res"/>
    <property type="match status" value="1"/>
</dbReference>
<proteinExistence type="inferred from homology"/>
<dbReference type="SUPFAM" id="SSF103481">
    <property type="entry name" value="Multidrug resistance efflux transporter EmrE"/>
    <property type="match status" value="1"/>
</dbReference>
<comment type="subcellular location">
    <subcellularLocation>
        <location evidence="1 9">Cell membrane</location>
        <topology evidence="1 9">Multi-pass membrane protein</topology>
    </subcellularLocation>
</comment>
<evidence type="ECO:0000256" key="4">
    <source>
        <dbReference type="ARBA" id="ARBA00022692"/>
    </source>
</evidence>
<evidence type="ECO:0000313" key="11">
    <source>
        <dbReference type="EMBL" id="MCS0584542.1"/>
    </source>
</evidence>
<dbReference type="Proteomes" id="UP001204151">
    <property type="component" value="Unassembled WGS sequence"/>
</dbReference>
<comment type="caution">
    <text evidence="11">The sequence shown here is derived from an EMBL/GenBank/DDBJ whole genome shotgun (WGS) entry which is preliminary data.</text>
</comment>
<accession>A0ABT1ZXA3</accession>
<evidence type="ECO:0000256" key="3">
    <source>
        <dbReference type="ARBA" id="ARBA00022475"/>
    </source>
</evidence>
<protein>
    <recommendedName>
        <fullName evidence="8">Guanidinium exporter</fullName>
    </recommendedName>
</protein>
<evidence type="ECO:0000256" key="10">
    <source>
        <dbReference type="SAM" id="Phobius"/>
    </source>
</evidence>
<dbReference type="PANTHER" id="PTHR30561:SF0">
    <property type="entry name" value="GUANIDINIUM EXPORTER"/>
    <property type="match status" value="1"/>
</dbReference>
<evidence type="ECO:0000256" key="7">
    <source>
        <dbReference type="ARBA" id="ARBA00038151"/>
    </source>
</evidence>
<feature type="transmembrane region" description="Helical" evidence="10">
    <location>
        <begin position="61"/>
        <end position="83"/>
    </location>
</feature>
<evidence type="ECO:0000256" key="8">
    <source>
        <dbReference type="ARBA" id="ARBA00039168"/>
    </source>
</evidence>
<dbReference type="RefSeq" id="WP_258819093.1">
    <property type="nucleotide sequence ID" value="NZ_JANUGW010000022.1"/>
</dbReference>
<evidence type="ECO:0000256" key="5">
    <source>
        <dbReference type="ARBA" id="ARBA00022989"/>
    </source>
</evidence>
<dbReference type="InterPro" id="IPR000390">
    <property type="entry name" value="Small_drug/metabolite_transptr"/>
</dbReference>
<dbReference type="InterPro" id="IPR037185">
    <property type="entry name" value="EmrE-like"/>
</dbReference>
<evidence type="ECO:0000256" key="2">
    <source>
        <dbReference type="ARBA" id="ARBA00022448"/>
    </source>
</evidence>
<dbReference type="EMBL" id="JANUGW010000022">
    <property type="protein sequence ID" value="MCS0584542.1"/>
    <property type="molecule type" value="Genomic_DNA"/>
</dbReference>
<dbReference type="PANTHER" id="PTHR30561">
    <property type="entry name" value="SMR FAMILY PROTON-DEPENDENT DRUG EFFLUX TRANSPORTER SUGE"/>
    <property type="match status" value="1"/>
</dbReference>
<feature type="transmembrane region" description="Helical" evidence="10">
    <location>
        <begin position="37"/>
        <end position="54"/>
    </location>
</feature>
<evidence type="ECO:0000256" key="1">
    <source>
        <dbReference type="ARBA" id="ARBA00004651"/>
    </source>
</evidence>
<comment type="similarity">
    <text evidence="7">Belongs to the drug/metabolite transporter (DMT) superfamily. Small multidrug resistance (SMR) (TC 2.A.7.1) family. Gdx/SugE subfamily.</text>
</comment>
<keyword evidence="5 10" id="KW-1133">Transmembrane helix</keyword>
<name>A0ABT1ZXA3_9BURK</name>
<keyword evidence="3" id="KW-1003">Cell membrane</keyword>
<evidence type="ECO:0000256" key="9">
    <source>
        <dbReference type="RuleBase" id="RU003942"/>
    </source>
</evidence>
<gene>
    <name evidence="11" type="ORF">NX784_23430</name>
</gene>
<keyword evidence="4 9" id="KW-0812">Transmembrane</keyword>
<dbReference type="Gene3D" id="1.10.3730.20">
    <property type="match status" value="1"/>
</dbReference>
<sequence>MATPSAWLQLTAAGALEVAMAFALKASAGATRPLPSVLAVVAALGSIWLLAAAVRTLPLGVAYAVWTGIGALGVSLVGVAVFAEPLSPAKALCMVLVFGGIAGLKALGQE</sequence>
<keyword evidence="12" id="KW-1185">Reference proteome</keyword>
<feature type="transmembrane region" description="Helical" evidence="10">
    <location>
        <begin position="89"/>
        <end position="107"/>
    </location>
</feature>
<evidence type="ECO:0000313" key="12">
    <source>
        <dbReference type="Proteomes" id="UP001204151"/>
    </source>
</evidence>
<keyword evidence="6 10" id="KW-0472">Membrane</keyword>
<organism evidence="11 12">
    <name type="scientific">Massilia pinisoli</name>
    <dbReference type="NCBI Taxonomy" id="1772194"/>
    <lineage>
        <taxon>Bacteria</taxon>
        <taxon>Pseudomonadati</taxon>
        <taxon>Pseudomonadota</taxon>
        <taxon>Betaproteobacteria</taxon>
        <taxon>Burkholderiales</taxon>
        <taxon>Oxalobacteraceae</taxon>
        <taxon>Telluria group</taxon>
        <taxon>Massilia</taxon>
    </lineage>
</organism>